<dbReference type="Proteomes" id="UP001632038">
    <property type="component" value="Unassembled WGS sequence"/>
</dbReference>
<dbReference type="PANTHER" id="PTHR47926">
    <property type="entry name" value="PENTATRICOPEPTIDE REPEAT-CONTAINING PROTEIN"/>
    <property type="match status" value="1"/>
</dbReference>
<accession>A0ABD3CHL4</accession>
<dbReference type="PROSITE" id="PS51375">
    <property type="entry name" value="PPR"/>
    <property type="match status" value="5"/>
</dbReference>
<gene>
    <name evidence="3" type="ORF">CASFOL_026612</name>
</gene>
<evidence type="ECO:0000256" key="1">
    <source>
        <dbReference type="ARBA" id="ARBA00022737"/>
    </source>
</evidence>
<dbReference type="InterPro" id="IPR046960">
    <property type="entry name" value="PPR_At4g14850-like_plant"/>
</dbReference>
<evidence type="ECO:0000256" key="2">
    <source>
        <dbReference type="PROSITE-ProRule" id="PRU00708"/>
    </source>
</evidence>
<sequence>MIRKTSVHHRSPLWRNCTNLRSLKQVHARMIINAFNSDRTALTELIYAAAISIQSTIDYAHQLFDEISEPDLFMWNTLLRGSAQSSKPHLTISLYYKMEKLFIKPDHYTFPFVLKACTRLSWANMGQLVHGKVTKHGLESNKFTRNALIYFQANCGEIKTASLLFDGSAKNDVVAWSALTAGYARRGNLNMARKVFDEMPVKDLVSWNVMITGYVKQGEMGPARELFNLVPKRDVVTWNAMISGYLLSNEYRKALDMYEEMRSANECPDEVTMLSLLSACANLGALETGEKINRSILEMGLGAMSVFLGNALIDMYSKCGNIEKAFSVFRLMRDKDVTSWNSVIVGLAFSGCTDKSISVFEDMRKTKCKPDEITFVGVLIACSHFGRVDEGRAHFNLMRNVYNICPNVKHYGCMVDLFGRAGLLEEAFEFIGKMEFEPNAIIWRTLLGACRVHCNVEMGRRANEELLKLRRDASGDYVLLSNIYASNGEWCGVENVRRSMDESGVKKERGFSLVDEDNNELLDFLLDSMPRVRATADKIINSMSTITPMKDPAKEPETRSQKEP</sequence>
<dbReference type="FunFam" id="1.25.40.10:FF:000470">
    <property type="entry name" value="Pentatricopeptide repeat-containing protein At5g66520"/>
    <property type="match status" value="1"/>
</dbReference>
<protein>
    <recommendedName>
        <fullName evidence="5">Chlororespiratory reduction 4</fullName>
    </recommendedName>
</protein>
<feature type="repeat" description="PPR" evidence="2">
    <location>
        <begin position="172"/>
        <end position="206"/>
    </location>
</feature>
<dbReference type="Pfam" id="PF20431">
    <property type="entry name" value="E_motif"/>
    <property type="match status" value="1"/>
</dbReference>
<keyword evidence="4" id="KW-1185">Reference proteome</keyword>
<dbReference type="Pfam" id="PF13812">
    <property type="entry name" value="PPR_3"/>
    <property type="match status" value="1"/>
</dbReference>
<organism evidence="3 4">
    <name type="scientific">Castilleja foliolosa</name>
    <dbReference type="NCBI Taxonomy" id="1961234"/>
    <lineage>
        <taxon>Eukaryota</taxon>
        <taxon>Viridiplantae</taxon>
        <taxon>Streptophyta</taxon>
        <taxon>Embryophyta</taxon>
        <taxon>Tracheophyta</taxon>
        <taxon>Spermatophyta</taxon>
        <taxon>Magnoliopsida</taxon>
        <taxon>eudicotyledons</taxon>
        <taxon>Gunneridae</taxon>
        <taxon>Pentapetalae</taxon>
        <taxon>asterids</taxon>
        <taxon>lamiids</taxon>
        <taxon>Lamiales</taxon>
        <taxon>Orobanchaceae</taxon>
        <taxon>Pedicularideae</taxon>
        <taxon>Castillejinae</taxon>
        <taxon>Castilleja</taxon>
    </lineage>
</organism>
<dbReference type="PANTHER" id="PTHR47926:SF391">
    <property type="entry name" value="TETRATRICOPEPTIDE-LIKE HELICAL DOMAIN SUPERFAMILY"/>
    <property type="match status" value="1"/>
</dbReference>
<comment type="caution">
    <text evidence="3">The sequence shown here is derived from an EMBL/GenBank/DDBJ whole genome shotgun (WGS) entry which is preliminary data.</text>
</comment>
<proteinExistence type="predicted"/>
<dbReference type="EMBL" id="JAVIJP010000034">
    <property type="protein sequence ID" value="KAL3629390.1"/>
    <property type="molecule type" value="Genomic_DNA"/>
</dbReference>
<dbReference type="AlphaFoldDB" id="A0ABD3CHL4"/>
<feature type="repeat" description="PPR" evidence="2">
    <location>
        <begin position="71"/>
        <end position="105"/>
    </location>
</feature>
<dbReference type="Pfam" id="PF13041">
    <property type="entry name" value="PPR_2"/>
    <property type="match status" value="2"/>
</dbReference>
<dbReference type="Pfam" id="PF01535">
    <property type="entry name" value="PPR"/>
    <property type="match status" value="1"/>
</dbReference>
<feature type="repeat" description="PPR" evidence="2">
    <location>
        <begin position="336"/>
        <end position="370"/>
    </location>
</feature>
<dbReference type="Pfam" id="PF12854">
    <property type="entry name" value="PPR_1"/>
    <property type="match status" value="1"/>
</dbReference>
<reference evidence="4" key="1">
    <citation type="journal article" date="2024" name="IScience">
        <title>Strigolactones Initiate the Formation of Haustorium-like Structures in Castilleja.</title>
        <authorList>
            <person name="Buerger M."/>
            <person name="Peterson D."/>
            <person name="Chory J."/>
        </authorList>
    </citation>
    <scope>NUCLEOTIDE SEQUENCE [LARGE SCALE GENOMIC DNA]</scope>
</reference>
<dbReference type="InterPro" id="IPR011990">
    <property type="entry name" value="TPR-like_helical_dom_sf"/>
</dbReference>
<feature type="repeat" description="PPR" evidence="2">
    <location>
        <begin position="305"/>
        <end position="335"/>
    </location>
</feature>
<dbReference type="InterPro" id="IPR046848">
    <property type="entry name" value="E_motif"/>
</dbReference>
<name>A0ABD3CHL4_9LAMI</name>
<evidence type="ECO:0008006" key="5">
    <source>
        <dbReference type="Google" id="ProtNLM"/>
    </source>
</evidence>
<evidence type="ECO:0000313" key="3">
    <source>
        <dbReference type="EMBL" id="KAL3629390.1"/>
    </source>
</evidence>
<evidence type="ECO:0000313" key="4">
    <source>
        <dbReference type="Proteomes" id="UP001632038"/>
    </source>
</evidence>
<dbReference type="FunFam" id="1.25.40.10:FF:000090">
    <property type="entry name" value="Pentatricopeptide repeat-containing protein, chloroplastic"/>
    <property type="match status" value="1"/>
</dbReference>
<dbReference type="InterPro" id="IPR002885">
    <property type="entry name" value="PPR_rpt"/>
</dbReference>
<keyword evidence="1" id="KW-0677">Repeat</keyword>
<dbReference type="NCBIfam" id="TIGR00756">
    <property type="entry name" value="PPR"/>
    <property type="match status" value="5"/>
</dbReference>
<feature type="repeat" description="PPR" evidence="2">
    <location>
        <begin position="234"/>
        <end position="268"/>
    </location>
</feature>
<dbReference type="Gene3D" id="1.25.40.10">
    <property type="entry name" value="Tetratricopeptide repeat domain"/>
    <property type="match status" value="3"/>
</dbReference>